<dbReference type="NCBIfam" id="NF012200">
    <property type="entry name" value="choice_anch_D"/>
    <property type="match status" value="6"/>
</dbReference>
<dbReference type="NCBIfam" id="TIGR02595">
    <property type="entry name" value="PEP_CTERM"/>
    <property type="match status" value="1"/>
</dbReference>
<keyword evidence="3" id="KW-1185">Reference proteome</keyword>
<feature type="signal peptide" evidence="1">
    <location>
        <begin position="1"/>
        <end position="28"/>
    </location>
</feature>
<dbReference type="Proteomes" id="UP000022141">
    <property type="component" value="Unassembled WGS sequence"/>
</dbReference>
<protein>
    <recommendedName>
        <fullName evidence="4">Outer membrane autotransporter barrel domain protein</fullName>
    </recommendedName>
</protein>
<dbReference type="eggNOG" id="COG3210">
    <property type="taxonomic scope" value="Bacteria"/>
</dbReference>
<accession>A0A011NNR1</accession>
<gene>
    <name evidence="2" type="ORF">AW11_03879</name>
</gene>
<evidence type="ECO:0000256" key="1">
    <source>
        <dbReference type="SAM" id="SignalP"/>
    </source>
</evidence>
<proteinExistence type="predicted"/>
<evidence type="ECO:0000313" key="3">
    <source>
        <dbReference type="Proteomes" id="UP000022141"/>
    </source>
</evidence>
<evidence type="ECO:0008006" key="4">
    <source>
        <dbReference type="Google" id="ProtNLM"/>
    </source>
</evidence>
<dbReference type="STRING" id="1454004.AW11_03879"/>
<feature type="chain" id="PRO_5001462382" description="Outer membrane autotransporter barrel domain protein" evidence="1">
    <location>
        <begin position="29"/>
        <end position="2152"/>
    </location>
</feature>
<comment type="caution">
    <text evidence="2">The sequence shown here is derived from an EMBL/GenBank/DDBJ whole genome shotgun (WGS) entry which is preliminary data.</text>
</comment>
<dbReference type="InterPro" id="IPR013424">
    <property type="entry name" value="Ice-binding_C"/>
</dbReference>
<reference evidence="2" key="1">
    <citation type="submission" date="2014-02" db="EMBL/GenBank/DDBJ databases">
        <title>Expanding our view of genomic diversity in Candidatus Accumulibacter clades.</title>
        <authorList>
            <person name="Skennerton C.T."/>
            <person name="Barr J.J."/>
            <person name="Slater F.R."/>
            <person name="Bond P.L."/>
            <person name="Tyson G.W."/>
        </authorList>
    </citation>
    <scope>NUCLEOTIDE SEQUENCE [LARGE SCALE GENOMIC DNA]</scope>
</reference>
<evidence type="ECO:0000313" key="2">
    <source>
        <dbReference type="EMBL" id="EXI84403.1"/>
    </source>
</evidence>
<sequence>MRANHPLSTVKPALLAILLAFPAQQALAVTCTWNVTAGNWATPSDWLTCGAGNGNPATTPGSSDTANIGAAGVVTINTGQSIRTLNNAGQINIDAFGLNLVGGGGTTNSGVINVGGASTANIGVSVGHNINNTGGTINIDDGSVVNQFGSTITGGIIGTTGSGALVAFSSPSNYLSGVTLNGNLDMTNTNARERVIGGGLTLNGTIDINNNGILSFEGDGALSGNGSIVLGTTGPGNRVDLDGTGTTTVGSNITIRGENGTIGNQINIGGTQTLVNNGRISADVAGGTITITDSAVTNNGILEAKNGGTLLLSSNVAGGASGQIVAGAGSTVQQSGVVISGTVNTSGSGVFRANSSAANYLSGVTLNGNLDLTATNARERVVGGGLTLNGTIDINNNGILSFEGDGALSGNGSIVLGATGSGNRVDLDGNGTTTVGTNVTIRGENGTIGGQINIGGTQTLVNNGRISADVAGGTITITDSAVTNNGILEAKNGGTLLLTSNVAGGAGGQIVAGAGSTVQQSGVVISGTVNTSGSGVFRASSSATNYLSGVTLNGNLDLTATNARERVVGGGLTLNGRIDIDSNAVLSFEGNSALDGNGSIVLGATGSGNRVALDGNGTTTVGSNIAIRGENGTIGSAINIGGTQLLVNNGRISADVAGGTINITTSAVTNNGILEASNGGTLLLSSNVAGGASGQIVAGAGSTVQQSGVVISGTVNTSGSGIFRASSSAANYLSGVTLNGNLDLTATNARERVIGGGLTLNGTIDINNNGILSFEGNGTLDGNGSIVLGATGPGNRVDLDSNGTTTVGTNVTIRGENGTIGAQINIGGTQTLLNNGRISADVAGGTITITDSAVTNNSVLEARNGGTLNLNSNVNNTASGVILADNGVVLQSTQRVTGGAINSVNGGVFRVTSSASNYLDATTIGGTLDMATLVNSRERAVNGLTVNGTVNINNNGILSLEGGQALAGNGSIVFGNTGAGNRLDLDGNGTSTIGSNVTIRGENGNIGGQINIGGTHTLVNNGTINSDGGGLIRVNTDGTLTNHGTLRAQNGTLTIDNGVTGSGTLQVDASGVMNLTNAANTQGRLVMGAAGSTLNIGTQNLTINTDYTNVAAGAGNAFNRRAGVSGLGQIVAGGDVAQVITGAGVSNGATTNATLTINNVRVGDTTFNYQIANNGTTGPALRGAVQTSVNGANLSDARLGGSGVTAGNYNTGAPGNNTGNLGVTFSAASAGALAPLSGQVLNLRSNFENIPDQKLNIVLASNAAAYNAAVGSAGSPVLVANQRVGGSNTATVTVSNTAAAGAFSEDLNVSVGGSSGATGSGTITGRLAGTSNTGSGSITVGGLDTSTAGAKSGTVTLAYETAGKVNGVSNGLVAASVGSQVLTVSGDVYRLAAGAANPTPIVFANRHVGDSASQLLTVQNTAAADGFSEKLNASISSNGGPATASGSVNLLAAQATNSSSLQVGIDTSSAGAKSGSATISYVSDGTGSSGLAAIAAGSQTINVSGDVYRLASANNLGAVAFGNVHVGDFVQQALSISNTALADGFSEKLNASFGASSDARITTSGSISQLAAQATNSSSMLVGLNTTAAGNVNGTQVINFASDGAGTSGLGITALASQTIGVSGDITTSGSVFRLASASPATPNPVNFGALRIGSTAEQTLSITNTAANDGFSEKLNASISSNGAPVTASGAFNLLAAQATNGSDLRVGIDTSSAGAKSGSATIALVSDGDGTSGLGTTNLAPQTVNVSGDVYRLANPTLNTTDVTLVARRGDAAPMAAISVTNASPDSFTEGLKAGFGTLAGGFSASGAIANLAAQGTDASSLQIALNTSSAGNVAGSAEVNFASTGAGTTGAADISVGSQVVSLAGRVYEKAVAQVNTVLVDFGIVHKGDVVAAKNISVTNSAPVAALNDTLQGSFINMPVGPFGGSGSVSGLAAGQTDASSLLVSLDTTSAGVFTQGGDRLQFASHNPDMADLGLGDTALTLQAQVNNYAKPTFSKTSGAGSLGGSGFDFLLDFGTLTAGSGMVSALLQLANDVVGPADLLDGAYSFALNEFLKSGFASFADLRAGEAQVGLEIAFDALNVGSFSDTIVLSAVGHNGSGYSAAFQDIRLTVQARVQAGGGNQIPEPGTLLLLTIAMAIIVLQRRRGMLD</sequence>
<dbReference type="EMBL" id="JEMY01000070">
    <property type="protein sequence ID" value="EXI84403.1"/>
    <property type="molecule type" value="Genomic_DNA"/>
</dbReference>
<name>A0A011NNR1_ACCRE</name>
<dbReference type="PATRIC" id="fig|1454004.3.peg.3981"/>
<organism evidence="2 3">
    <name type="scientific">Accumulibacter regalis</name>
    <dbReference type="NCBI Taxonomy" id="522306"/>
    <lineage>
        <taxon>Bacteria</taxon>
        <taxon>Pseudomonadati</taxon>
        <taxon>Pseudomonadota</taxon>
        <taxon>Betaproteobacteria</taxon>
        <taxon>Candidatus Accumulibacter</taxon>
    </lineage>
</organism>
<keyword evidence="1" id="KW-0732">Signal</keyword>